<dbReference type="CDD" id="cd05466">
    <property type="entry name" value="PBP2_LTTR_substrate"/>
    <property type="match status" value="1"/>
</dbReference>
<sequence length="284" mass="31448">MLSLDALQVFAQAVALGSFSAVARKLGKSQSSISTSIANLEIDLGLVLFDRTHRKPVLTEHGQVVLRHVEAVLATQNKLEHAAQELSQGLEARVSVVLSDTYQSDRFETAMAEFELRYPNLELECLIAECDDLLALVQSGRAQIGFVEAQAQYAPDIGASTVAERAEISLYVARTHPLASMAEINADTLADFRELRLATVLNSLERPRRGQSWSAPSYLMLMEMAQRGFGWTPLPRWLVNRFAADSLTELRVRGWPRQVAVDAIWSRTASLGPAGTWLLNRMLQ</sequence>
<dbReference type="PRINTS" id="PR00039">
    <property type="entry name" value="HTHLYSR"/>
</dbReference>
<dbReference type="PROSITE" id="PS50931">
    <property type="entry name" value="HTH_LYSR"/>
    <property type="match status" value="1"/>
</dbReference>
<dbReference type="RefSeq" id="WP_223909128.1">
    <property type="nucleotide sequence ID" value="NZ_AP024238.1"/>
</dbReference>
<dbReference type="Pfam" id="PF03466">
    <property type="entry name" value="LysR_substrate"/>
    <property type="match status" value="1"/>
</dbReference>
<keyword evidence="2" id="KW-0805">Transcription regulation</keyword>
<dbReference type="PANTHER" id="PTHR30126:SF91">
    <property type="entry name" value="LYSR FAMILY TRANSCRIPTIONAL REGULATOR"/>
    <property type="match status" value="1"/>
</dbReference>
<evidence type="ECO:0000256" key="1">
    <source>
        <dbReference type="ARBA" id="ARBA00009437"/>
    </source>
</evidence>
<organism evidence="6 7">
    <name type="scientific">Rhodoferax lithotrophicus</name>
    <dbReference type="NCBI Taxonomy" id="2798804"/>
    <lineage>
        <taxon>Bacteria</taxon>
        <taxon>Pseudomonadati</taxon>
        <taxon>Pseudomonadota</taxon>
        <taxon>Betaproteobacteria</taxon>
        <taxon>Burkholderiales</taxon>
        <taxon>Comamonadaceae</taxon>
        <taxon>Rhodoferax</taxon>
    </lineage>
</organism>
<proteinExistence type="inferred from homology"/>
<evidence type="ECO:0000313" key="6">
    <source>
        <dbReference type="EMBL" id="BCO26090.1"/>
    </source>
</evidence>
<protein>
    <submittedName>
        <fullName evidence="6">HTH-type transcriptional regulator YahB</fullName>
    </submittedName>
</protein>
<dbReference type="Gene3D" id="3.40.190.290">
    <property type="match status" value="1"/>
</dbReference>
<dbReference type="PANTHER" id="PTHR30126">
    <property type="entry name" value="HTH-TYPE TRANSCRIPTIONAL REGULATOR"/>
    <property type="match status" value="1"/>
</dbReference>
<dbReference type="EMBL" id="AP024238">
    <property type="protein sequence ID" value="BCO26090.1"/>
    <property type="molecule type" value="Genomic_DNA"/>
</dbReference>
<keyword evidence="3" id="KW-0238">DNA-binding</keyword>
<dbReference type="InterPro" id="IPR036388">
    <property type="entry name" value="WH-like_DNA-bd_sf"/>
</dbReference>
<evidence type="ECO:0000313" key="7">
    <source>
        <dbReference type="Proteomes" id="UP000824366"/>
    </source>
</evidence>
<dbReference type="InterPro" id="IPR036390">
    <property type="entry name" value="WH_DNA-bd_sf"/>
</dbReference>
<keyword evidence="7" id="KW-1185">Reference proteome</keyword>
<dbReference type="Pfam" id="PF00126">
    <property type="entry name" value="HTH_1"/>
    <property type="match status" value="1"/>
</dbReference>
<dbReference type="InterPro" id="IPR000847">
    <property type="entry name" value="LysR_HTH_N"/>
</dbReference>
<gene>
    <name evidence="6" type="ORF">MIZ03_0970</name>
</gene>
<evidence type="ECO:0000259" key="5">
    <source>
        <dbReference type="PROSITE" id="PS50931"/>
    </source>
</evidence>
<evidence type="ECO:0000256" key="2">
    <source>
        <dbReference type="ARBA" id="ARBA00023015"/>
    </source>
</evidence>
<dbReference type="SUPFAM" id="SSF53850">
    <property type="entry name" value="Periplasmic binding protein-like II"/>
    <property type="match status" value="1"/>
</dbReference>
<feature type="domain" description="HTH lysR-type" evidence="5">
    <location>
        <begin position="2"/>
        <end position="59"/>
    </location>
</feature>
<dbReference type="Gene3D" id="1.10.10.10">
    <property type="entry name" value="Winged helix-like DNA-binding domain superfamily/Winged helix DNA-binding domain"/>
    <property type="match status" value="1"/>
</dbReference>
<reference evidence="6 7" key="1">
    <citation type="journal article" date="2021" name="Microbiol. Spectr.">
        <title>A Single Bacterium Capable of Oxidation and Reduction of Iron at Circumneutral pH.</title>
        <authorList>
            <person name="Kato S."/>
            <person name="Ohkuma M."/>
        </authorList>
    </citation>
    <scope>NUCLEOTIDE SEQUENCE [LARGE SCALE GENOMIC DNA]</scope>
    <source>
        <strain evidence="6 7">MIZ03</strain>
    </source>
</reference>
<evidence type="ECO:0000256" key="4">
    <source>
        <dbReference type="ARBA" id="ARBA00023163"/>
    </source>
</evidence>
<dbReference type="InterPro" id="IPR005119">
    <property type="entry name" value="LysR_subst-bd"/>
</dbReference>
<evidence type="ECO:0000256" key="3">
    <source>
        <dbReference type="ARBA" id="ARBA00023125"/>
    </source>
</evidence>
<dbReference type="Proteomes" id="UP000824366">
    <property type="component" value="Chromosome"/>
</dbReference>
<name>A0ABN6D242_9BURK</name>
<dbReference type="SUPFAM" id="SSF46785">
    <property type="entry name" value="Winged helix' DNA-binding domain"/>
    <property type="match status" value="1"/>
</dbReference>
<accession>A0ABN6D242</accession>
<keyword evidence="4" id="KW-0804">Transcription</keyword>
<comment type="similarity">
    <text evidence="1">Belongs to the LysR transcriptional regulatory family.</text>
</comment>